<reference evidence="1 2" key="1">
    <citation type="submission" date="2018-12" db="EMBL/GenBank/DDBJ databases">
        <title>Draft genome sequence of Xylaria grammica IHI A82.</title>
        <authorList>
            <person name="Buettner E."/>
            <person name="Kellner H."/>
        </authorList>
    </citation>
    <scope>NUCLEOTIDE SEQUENCE [LARGE SCALE GENOMIC DNA]</scope>
    <source>
        <strain evidence="1 2">IHI A82</strain>
    </source>
</reference>
<dbReference type="AlphaFoldDB" id="A0A439D5L1"/>
<proteinExistence type="predicted"/>
<gene>
    <name evidence="1" type="ORF">EKO27_g5420</name>
</gene>
<evidence type="ECO:0000313" key="2">
    <source>
        <dbReference type="Proteomes" id="UP000286045"/>
    </source>
</evidence>
<organism evidence="1 2">
    <name type="scientific">Xylaria grammica</name>
    <dbReference type="NCBI Taxonomy" id="363999"/>
    <lineage>
        <taxon>Eukaryota</taxon>
        <taxon>Fungi</taxon>
        <taxon>Dikarya</taxon>
        <taxon>Ascomycota</taxon>
        <taxon>Pezizomycotina</taxon>
        <taxon>Sordariomycetes</taxon>
        <taxon>Xylariomycetidae</taxon>
        <taxon>Xylariales</taxon>
        <taxon>Xylariaceae</taxon>
        <taxon>Xylaria</taxon>
    </lineage>
</organism>
<protein>
    <submittedName>
        <fullName evidence="1">Uncharacterized protein</fullName>
    </submittedName>
</protein>
<dbReference type="EMBL" id="RYZI01000144">
    <property type="protein sequence ID" value="RWA09692.1"/>
    <property type="molecule type" value="Genomic_DNA"/>
</dbReference>
<sequence length="431" mass="47615">MLFSKSACVQCTRRLARLAQSSKSSNNSALGPISPQLSYRHRSPLATRSLYSTVSRQRVAKVTTRESFTKVRFTYADVPPREFWVKQARAPLVTDLSADECLQAAQAYVNAALRDISGWRERLIILGENSTAQSSVGKGKGETISAYTLHYVAVMIVMAQRGPAGHLAMHILHTLADLDYTPSILTMVRMALQRRLLGQLQFEPAFEGLERILRRIGDGSTSKSSSKGSKGDLAADACTLRALIYAAENTHEGDNNALRWFRRAYEIGAAASESSTQPTPSTAGWAHLEGKRENELDTNRDLERVEGAPFDPHWQWKISFALGVAAIRMKRGEVGKARDMYTIASFELDSAAGYFGLATVLEQIGETDTDRYAECLEKAAVSGDREAARTMGKREWERAGEAGLDTWEGKKRQVIAEEWMSVAGFTVPAKR</sequence>
<dbReference type="STRING" id="363999.A0A439D5L1"/>
<name>A0A439D5L1_9PEZI</name>
<comment type="caution">
    <text evidence="1">The sequence shown here is derived from an EMBL/GenBank/DDBJ whole genome shotgun (WGS) entry which is preliminary data.</text>
</comment>
<keyword evidence="2" id="KW-1185">Reference proteome</keyword>
<evidence type="ECO:0000313" key="1">
    <source>
        <dbReference type="EMBL" id="RWA09692.1"/>
    </source>
</evidence>
<dbReference type="Proteomes" id="UP000286045">
    <property type="component" value="Unassembled WGS sequence"/>
</dbReference>
<accession>A0A439D5L1</accession>